<evidence type="ECO:0000313" key="2">
    <source>
        <dbReference type="EMBL" id="VAW70341.1"/>
    </source>
</evidence>
<organism evidence="2">
    <name type="scientific">hydrothermal vent metagenome</name>
    <dbReference type="NCBI Taxonomy" id="652676"/>
    <lineage>
        <taxon>unclassified sequences</taxon>
        <taxon>metagenomes</taxon>
        <taxon>ecological metagenomes</taxon>
    </lineage>
</organism>
<feature type="region of interest" description="Disordered" evidence="1">
    <location>
        <begin position="293"/>
        <end position="354"/>
    </location>
</feature>
<dbReference type="Gene3D" id="3.90.1720.10">
    <property type="entry name" value="endopeptidase domain like (from Nostoc punctiforme)"/>
    <property type="match status" value="1"/>
</dbReference>
<dbReference type="EMBL" id="UOFI01000193">
    <property type="protein sequence ID" value="VAW70341.1"/>
    <property type="molecule type" value="Genomic_DNA"/>
</dbReference>
<dbReference type="AlphaFoldDB" id="A0A3B0XS17"/>
<evidence type="ECO:0000256" key="1">
    <source>
        <dbReference type="SAM" id="MobiDB-lite"/>
    </source>
</evidence>
<reference evidence="2" key="1">
    <citation type="submission" date="2018-06" db="EMBL/GenBank/DDBJ databases">
        <authorList>
            <person name="Zhirakovskaya E."/>
        </authorList>
    </citation>
    <scope>NUCLEOTIDE SEQUENCE</scope>
</reference>
<dbReference type="SUPFAM" id="SSF54001">
    <property type="entry name" value="Cysteine proteinases"/>
    <property type="match status" value="1"/>
</dbReference>
<dbReference type="InterPro" id="IPR024453">
    <property type="entry name" value="Peptidase_C92"/>
</dbReference>
<protein>
    <recommendedName>
        <fullName evidence="3">Permuted papain-like amidase enzyme, YaeF/YiiX, C92 family</fullName>
    </recommendedName>
</protein>
<accession>A0A3B0XS17</accession>
<gene>
    <name evidence="2" type="ORF">MNBD_GAMMA09-355</name>
</gene>
<name>A0A3B0XS17_9ZZZZ</name>
<proteinExistence type="predicted"/>
<dbReference type="Pfam" id="PF05708">
    <property type="entry name" value="Peptidase_C92"/>
    <property type="match status" value="1"/>
</dbReference>
<feature type="compositionally biased region" description="Polar residues" evidence="1">
    <location>
        <begin position="338"/>
        <end position="347"/>
    </location>
</feature>
<dbReference type="InterPro" id="IPR038765">
    <property type="entry name" value="Papain-like_cys_pep_sf"/>
</dbReference>
<evidence type="ECO:0008006" key="3">
    <source>
        <dbReference type="Google" id="ProtNLM"/>
    </source>
</evidence>
<sequence>MKGMSLNIFTKLRNSIWDRIVGWLSENRDDSQMPLSDFDRLRYEIRPGDVILVEGRSPISEIIKTITLSSWTHSAIYIGRLHNIDDPALRDFIQKFYHGEPDDQLIIESQLGDGTIVDNIRKYNEDHLRICRPSSITRTDAQKVIAYSINRLGSNYNVRQIFDLARFLFPYALLPRRWRSSLFEHNAGTPTHTVCSTMMAEAFASIHYPVLPVLHRDENGQLIMYKRNTQLITPKDFDYSPYFDVIKYPILDFDELTIYRKMPWGKDGVELNDERDLTMPAPGTLTNTVEVKLNDEKLNAPLSTEPTDENIETQETAEKNTIENNTTDNETDDEDAQLTDTSVSDNNHPAELKT</sequence>